<feature type="region of interest" description="Disordered" evidence="7">
    <location>
        <begin position="306"/>
        <end position="331"/>
    </location>
</feature>
<feature type="compositionally biased region" description="Basic and acidic residues" evidence="7">
    <location>
        <begin position="306"/>
        <end position="324"/>
    </location>
</feature>
<keyword evidence="10" id="KW-1185">Reference proteome</keyword>
<keyword evidence="1" id="KW-0540">Nuclease</keyword>
<reference evidence="9" key="1">
    <citation type="submission" date="2014-02" db="EMBL/GenBank/DDBJ databases">
        <title>Expanding our view of genomic diversity in Candidatus Accumulibacter clades.</title>
        <authorList>
            <person name="Skennerton C.T."/>
            <person name="Barr J.J."/>
            <person name="Slater F.R."/>
            <person name="Bond P.L."/>
            <person name="Tyson G.W."/>
        </authorList>
    </citation>
    <scope>NUCLEOTIDE SEQUENCE [LARGE SCALE GENOMIC DNA]</scope>
</reference>
<dbReference type="Gene3D" id="1.10.575.10">
    <property type="entry name" value="P1 Nuclease"/>
    <property type="match status" value="1"/>
</dbReference>
<dbReference type="InterPro" id="IPR003154">
    <property type="entry name" value="S1/P1nuclease"/>
</dbReference>
<evidence type="ECO:0000256" key="2">
    <source>
        <dbReference type="ARBA" id="ARBA00022723"/>
    </source>
</evidence>
<keyword evidence="8" id="KW-0732">Signal</keyword>
<dbReference type="GO" id="GO:0016788">
    <property type="term" value="F:hydrolase activity, acting on ester bonds"/>
    <property type="evidence" value="ECO:0007669"/>
    <property type="project" value="InterPro"/>
</dbReference>
<dbReference type="AlphaFoldDB" id="A0A011MI21"/>
<evidence type="ECO:0000256" key="3">
    <source>
        <dbReference type="ARBA" id="ARBA00022759"/>
    </source>
</evidence>
<evidence type="ECO:0000256" key="7">
    <source>
        <dbReference type="SAM" id="MobiDB-lite"/>
    </source>
</evidence>
<dbReference type="GO" id="GO:0004519">
    <property type="term" value="F:endonuclease activity"/>
    <property type="evidence" value="ECO:0007669"/>
    <property type="project" value="UniProtKB-KW"/>
</dbReference>
<keyword evidence="2" id="KW-0479">Metal-binding</keyword>
<dbReference type="PANTHER" id="PTHR33146:SF10">
    <property type="entry name" value="STRAND-SPECIFIC NUCLEASE, PUTATIVE-RELATED"/>
    <property type="match status" value="1"/>
</dbReference>
<dbReference type="SUPFAM" id="SSF48537">
    <property type="entry name" value="Phospholipase C/P1 nuclease"/>
    <property type="match status" value="1"/>
</dbReference>
<evidence type="ECO:0000313" key="9">
    <source>
        <dbReference type="EMBL" id="EXI69563.1"/>
    </source>
</evidence>
<dbReference type="PATRIC" id="fig|1454001.3.peg.236"/>
<keyword evidence="6" id="KW-0325">Glycoprotein</keyword>
<dbReference type="CDD" id="cd11010">
    <property type="entry name" value="S1-P1_nuclease"/>
    <property type="match status" value="1"/>
</dbReference>
<name>A0A011MI21_9PROT</name>
<evidence type="ECO:0000256" key="4">
    <source>
        <dbReference type="ARBA" id="ARBA00022801"/>
    </source>
</evidence>
<dbReference type="Proteomes" id="UP000020218">
    <property type="component" value="Unassembled WGS sequence"/>
</dbReference>
<dbReference type="STRING" id="1454001.AW08_00056"/>
<dbReference type="EMBL" id="JFAX01000001">
    <property type="protein sequence ID" value="EXI69563.1"/>
    <property type="molecule type" value="Genomic_DNA"/>
</dbReference>
<organism evidence="9 10">
    <name type="scientific">Candidatus Accumulibacter adjunctus</name>
    <dbReference type="NCBI Taxonomy" id="1454001"/>
    <lineage>
        <taxon>Bacteria</taxon>
        <taxon>Pseudomonadati</taxon>
        <taxon>Pseudomonadota</taxon>
        <taxon>Betaproteobacteria</taxon>
        <taxon>Candidatus Accumulibacter</taxon>
    </lineage>
</organism>
<evidence type="ECO:0000313" key="10">
    <source>
        <dbReference type="Proteomes" id="UP000020218"/>
    </source>
</evidence>
<evidence type="ECO:0000256" key="6">
    <source>
        <dbReference type="ARBA" id="ARBA00023180"/>
    </source>
</evidence>
<evidence type="ECO:0000256" key="1">
    <source>
        <dbReference type="ARBA" id="ARBA00022722"/>
    </source>
</evidence>
<protein>
    <submittedName>
        <fullName evidence="9">S1/P1 Nuclease</fullName>
    </submittedName>
</protein>
<sequence length="331" mass="36873">MLRTSGKAILLLLLLGLAPTAAAWNAAGHRISAMIAWENLDHACQAAVTTILRGHPDFGRWLARSKDGDPGRSAFVEASTWPDDIRRDQRFYTAGDEEPTPTLAGFPDMERRLDWHYVDRPLDGATIRKAPAGDIERQIERLARVVGNPHARPAERSYALPWLIHLVGDAHQPLHAGSRYLPDGRSDQGGNTVRIVNPFNTRHPETTLHRYWDDLPGPPWLRDSRLAAAVSRLTTRHAPPQGEPVAARWIDESWRLARDHAYPPGADEVPTIAADFHRQALEIANRRVSEAGYRLADLLRAVLASREEPAGKASRQPDMRRVSRETCASGD</sequence>
<evidence type="ECO:0000256" key="8">
    <source>
        <dbReference type="SAM" id="SignalP"/>
    </source>
</evidence>
<dbReference type="GO" id="GO:0006308">
    <property type="term" value="P:DNA catabolic process"/>
    <property type="evidence" value="ECO:0007669"/>
    <property type="project" value="InterPro"/>
</dbReference>
<proteinExistence type="predicted"/>
<dbReference type="GO" id="GO:0046872">
    <property type="term" value="F:metal ion binding"/>
    <property type="evidence" value="ECO:0007669"/>
    <property type="project" value="UniProtKB-KW"/>
</dbReference>
<keyword evidence="3" id="KW-0255">Endonuclease</keyword>
<accession>A0A011MI21</accession>
<evidence type="ECO:0000256" key="5">
    <source>
        <dbReference type="ARBA" id="ARBA00023157"/>
    </source>
</evidence>
<feature type="chain" id="PRO_5001460927" evidence="8">
    <location>
        <begin position="24"/>
        <end position="331"/>
    </location>
</feature>
<gene>
    <name evidence="9" type="ORF">AW08_00056</name>
</gene>
<dbReference type="GO" id="GO:0003676">
    <property type="term" value="F:nucleic acid binding"/>
    <property type="evidence" value="ECO:0007669"/>
    <property type="project" value="InterPro"/>
</dbReference>
<dbReference type="PANTHER" id="PTHR33146">
    <property type="entry name" value="ENDONUCLEASE 4"/>
    <property type="match status" value="1"/>
</dbReference>
<feature type="signal peptide" evidence="8">
    <location>
        <begin position="1"/>
        <end position="23"/>
    </location>
</feature>
<keyword evidence="4" id="KW-0378">Hydrolase</keyword>
<dbReference type="Pfam" id="PF02265">
    <property type="entry name" value="S1-P1_nuclease"/>
    <property type="match status" value="1"/>
</dbReference>
<keyword evidence="5" id="KW-1015">Disulfide bond</keyword>
<comment type="caution">
    <text evidence="9">The sequence shown here is derived from an EMBL/GenBank/DDBJ whole genome shotgun (WGS) entry which is preliminary data.</text>
</comment>
<dbReference type="InterPro" id="IPR008947">
    <property type="entry name" value="PLipase_C/P1_nuclease_dom_sf"/>
</dbReference>